<sequence length="105" mass="11466">MARLFPRVSKRAGLPSRPAAAGEREPAPAGIHAIAYGPGVCEESRPARAEECFPLPDPPLLAWINVDGLHDTALLQAFADRLGLHPLRTSCWSARRRRCCNRPTS</sequence>
<dbReference type="AlphaFoldDB" id="A0A937XCN3"/>
<dbReference type="Gene3D" id="3.30.460.20">
    <property type="entry name" value="CorA soluble domain-like"/>
    <property type="match status" value="1"/>
</dbReference>
<gene>
    <name evidence="2" type="ORF">FJY75_06505</name>
</gene>
<accession>A0A937XCN3</accession>
<evidence type="ECO:0000313" key="2">
    <source>
        <dbReference type="EMBL" id="MBM3317488.1"/>
    </source>
</evidence>
<dbReference type="EMBL" id="VGIY01000132">
    <property type="protein sequence ID" value="MBM3317488.1"/>
    <property type="molecule type" value="Genomic_DNA"/>
</dbReference>
<protein>
    <recommendedName>
        <fullName evidence="4">Magnesium and cobalt transport protein CorA</fullName>
    </recommendedName>
</protein>
<name>A0A937XCN3_UNCEI</name>
<dbReference type="SUPFAM" id="SSF143865">
    <property type="entry name" value="CorA soluble domain-like"/>
    <property type="match status" value="1"/>
</dbReference>
<dbReference type="InterPro" id="IPR045861">
    <property type="entry name" value="CorA_cytoplasmic_dom"/>
</dbReference>
<evidence type="ECO:0000256" key="1">
    <source>
        <dbReference type="SAM" id="MobiDB-lite"/>
    </source>
</evidence>
<comment type="caution">
    <text evidence="2">The sequence shown here is derived from an EMBL/GenBank/DDBJ whole genome shotgun (WGS) entry which is preliminary data.</text>
</comment>
<reference evidence="2" key="1">
    <citation type="submission" date="2019-03" db="EMBL/GenBank/DDBJ databases">
        <title>Lake Tanganyika Metagenome-Assembled Genomes (MAGs).</title>
        <authorList>
            <person name="Tran P."/>
        </authorList>
    </citation>
    <scope>NUCLEOTIDE SEQUENCE</scope>
    <source>
        <strain evidence="2">M_DeepCast_400m_m2_100</strain>
    </source>
</reference>
<evidence type="ECO:0000313" key="3">
    <source>
        <dbReference type="Proteomes" id="UP000748308"/>
    </source>
</evidence>
<evidence type="ECO:0008006" key="4">
    <source>
        <dbReference type="Google" id="ProtNLM"/>
    </source>
</evidence>
<feature type="region of interest" description="Disordered" evidence="1">
    <location>
        <begin position="1"/>
        <end position="28"/>
    </location>
</feature>
<proteinExistence type="predicted"/>
<dbReference type="Proteomes" id="UP000748308">
    <property type="component" value="Unassembled WGS sequence"/>
</dbReference>
<organism evidence="2 3">
    <name type="scientific">Eiseniibacteriota bacterium</name>
    <dbReference type="NCBI Taxonomy" id="2212470"/>
    <lineage>
        <taxon>Bacteria</taxon>
        <taxon>Candidatus Eiseniibacteriota</taxon>
    </lineage>
</organism>